<proteinExistence type="predicted"/>
<dbReference type="InterPro" id="IPR046715">
    <property type="entry name" value="DUF6607"/>
</dbReference>
<dbReference type="AlphaFoldDB" id="A0A423PNT7"/>
<organism evidence="1 2">
    <name type="scientific">Salinisphaera orenii MK-B5</name>
    <dbReference type="NCBI Taxonomy" id="856730"/>
    <lineage>
        <taxon>Bacteria</taxon>
        <taxon>Pseudomonadati</taxon>
        <taxon>Pseudomonadota</taxon>
        <taxon>Gammaproteobacteria</taxon>
        <taxon>Salinisphaerales</taxon>
        <taxon>Salinisphaeraceae</taxon>
        <taxon>Salinisphaera</taxon>
    </lineage>
</organism>
<sequence>MLCLGPVSAAIAACDVERHVFSWSTLDDCAPAARGGTSAGAPVELADTPSAAWARLQAPNLSRFERDRRAILALAGDYRVDFEFVETIGYAPGYERAAPYRSWATERVRVIADDGDFISLQHLMVMYYEAPDEDTGETRLQGPVVMKHWRQDWRHEDRDLFVFAGERRWEPRRVAADRAAGRWTQAVYQVDDAPRYEAAGRWHHDDSRSVWQSDRTWRPLPRRESGVRGDYDVLVGTNRITVLPTGWVHGQDNEKVVLDKAGEPADRLAREQGVNRYRRIVDFDFSAGARYWRRTAPFWAEVRAYWGRLETDADAVSIRRHRDGTPRFAPLFDYAQALAEGRTYDAEAARRFIDRTLGRYVQSDPSG</sequence>
<gene>
    <name evidence="1" type="ORF">SAOR_08990</name>
</gene>
<reference evidence="1 2" key="1">
    <citation type="submission" date="2013-10" db="EMBL/GenBank/DDBJ databases">
        <title>Salinisphaera orenii MK-B5 Genome Sequencing.</title>
        <authorList>
            <person name="Lai Q."/>
            <person name="Li C."/>
            <person name="Shao Z."/>
        </authorList>
    </citation>
    <scope>NUCLEOTIDE SEQUENCE [LARGE SCALE GENOMIC DNA]</scope>
    <source>
        <strain evidence="1 2">MK-B5</strain>
    </source>
</reference>
<accession>A0A423PNT7</accession>
<dbReference type="Proteomes" id="UP000283993">
    <property type="component" value="Unassembled WGS sequence"/>
</dbReference>
<keyword evidence="2" id="KW-1185">Reference proteome</keyword>
<dbReference type="Pfam" id="PF20311">
    <property type="entry name" value="DUF6607"/>
    <property type="match status" value="1"/>
</dbReference>
<name>A0A423PNT7_9GAMM</name>
<evidence type="ECO:0000313" key="2">
    <source>
        <dbReference type="Proteomes" id="UP000283993"/>
    </source>
</evidence>
<comment type="caution">
    <text evidence="1">The sequence shown here is derived from an EMBL/GenBank/DDBJ whole genome shotgun (WGS) entry which is preliminary data.</text>
</comment>
<dbReference type="EMBL" id="AYKH01000014">
    <property type="protein sequence ID" value="ROO27284.1"/>
    <property type="molecule type" value="Genomic_DNA"/>
</dbReference>
<protein>
    <submittedName>
        <fullName evidence="1">Uncharacterized protein</fullName>
    </submittedName>
</protein>
<evidence type="ECO:0000313" key="1">
    <source>
        <dbReference type="EMBL" id="ROO27284.1"/>
    </source>
</evidence>